<sequence>MIVAQVNKTEVCDRLDLSVPPRIDFFFINRKIANKTVAAITQNRFEETDLECFAQIKNAEALRCVTSARIAETARRLSKSSGSGKALA</sequence>
<evidence type="ECO:0000313" key="1">
    <source>
        <dbReference type="EMBL" id="MDQ0322433.1"/>
    </source>
</evidence>
<protein>
    <submittedName>
        <fullName evidence="1">Uncharacterized protein</fullName>
    </submittedName>
</protein>
<gene>
    <name evidence="1" type="ORF">QO002_004639</name>
</gene>
<reference evidence="1 2" key="1">
    <citation type="submission" date="2023-07" db="EMBL/GenBank/DDBJ databases">
        <title>Genomic Encyclopedia of Type Strains, Phase IV (KMG-IV): sequencing the most valuable type-strain genomes for metagenomic binning, comparative biology and taxonomic classification.</title>
        <authorList>
            <person name="Goeker M."/>
        </authorList>
    </citation>
    <scope>NUCLEOTIDE SEQUENCE [LARGE SCALE GENOMIC DNA]</scope>
    <source>
        <strain evidence="1 2">DSM 1112</strain>
    </source>
</reference>
<accession>A0ABU0BWU6</accession>
<dbReference type="Proteomes" id="UP001230207">
    <property type="component" value="Unassembled WGS sequence"/>
</dbReference>
<comment type="caution">
    <text evidence="1">The sequence shown here is derived from an EMBL/GenBank/DDBJ whole genome shotgun (WGS) entry which is preliminary data.</text>
</comment>
<proteinExistence type="predicted"/>
<name>A0ABU0BWU6_9HYPH</name>
<evidence type="ECO:0000313" key="2">
    <source>
        <dbReference type="Proteomes" id="UP001230207"/>
    </source>
</evidence>
<organism evidence="1 2">
    <name type="scientific">Pararhizobium capsulatum DSM 1112</name>
    <dbReference type="NCBI Taxonomy" id="1121113"/>
    <lineage>
        <taxon>Bacteria</taxon>
        <taxon>Pseudomonadati</taxon>
        <taxon>Pseudomonadota</taxon>
        <taxon>Alphaproteobacteria</taxon>
        <taxon>Hyphomicrobiales</taxon>
        <taxon>Rhizobiaceae</taxon>
        <taxon>Rhizobium/Agrobacterium group</taxon>
        <taxon>Pararhizobium</taxon>
    </lineage>
</organism>
<dbReference type="EMBL" id="JAUSVF010000002">
    <property type="protein sequence ID" value="MDQ0322433.1"/>
    <property type="molecule type" value="Genomic_DNA"/>
</dbReference>
<keyword evidence="2" id="KW-1185">Reference proteome</keyword>